<dbReference type="AlphaFoldDB" id="A0A5D5APV2"/>
<dbReference type="PANTHER" id="PTHR22617:SF23">
    <property type="entry name" value="CHEMOTAXIS PROTEIN CHEW"/>
    <property type="match status" value="1"/>
</dbReference>
<dbReference type="InterPro" id="IPR002545">
    <property type="entry name" value="CheW-lke_dom"/>
</dbReference>
<dbReference type="Pfam" id="PF01584">
    <property type="entry name" value="CheW"/>
    <property type="match status" value="1"/>
</dbReference>
<reference evidence="3 4" key="1">
    <citation type="submission" date="2019-08" db="EMBL/GenBank/DDBJ databases">
        <title>Archaea genome.</title>
        <authorList>
            <person name="Kajale S."/>
            <person name="Shouche Y."/>
            <person name="Deshpande N."/>
            <person name="Sharma A."/>
        </authorList>
    </citation>
    <scope>NUCLEOTIDE SEQUENCE [LARGE SCALE GENOMIC DNA]</scope>
    <source>
        <strain evidence="3 4">ESP3B_9</strain>
    </source>
</reference>
<evidence type="ECO:0000256" key="1">
    <source>
        <dbReference type="SAM" id="MobiDB-lite"/>
    </source>
</evidence>
<dbReference type="Gene3D" id="2.30.30.40">
    <property type="entry name" value="SH3 Domains"/>
    <property type="match status" value="1"/>
</dbReference>
<evidence type="ECO:0000313" key="4">
    <source>
        <dbReference type="Proteomes" id="UP000324104"/>
    </source>
</evidence>
<comment type="caution">
    <text evidence="3">The sequence shown here is derived from an EMBL/GenBank/DDBJ whole genome shotgun (WGS) entry which is preliminary data.</text>
</comment>
<protein>
    <submittedName>
        <fullName evidence="3">Chemotaxis protein CheW</fullName>
    </submittedName>
</protein>
<dbReference type="RefSeq" id="WP_149080467.1">
    <property type="nucleotide sequence ID" value="NZ_VTAW01000004.1"/>
</dbReference>
<dbReference type="InterPro" id="IPR039315">
    <property type="entry name" value="CheW"/>
</dbReference>
<evidence type="ECO:0000313" key="3">
    <source>
        <dbReference type="EMBL" id="TYT63063.1"/>
    </source>
</evidence>
<feature type="region of interest" description="Disordered" evidence="1">
    <location>
        <begin position="1"/>
        <end position="29"/>
    </location>
</feature>
<proteinExistence type="predicted"/>
<dbReference type="Gene3D" id="2.40.50.180">
    <property type="entry name" value="CheA-289, Domain 4"/>
    <property type="match status" value="1"/>
</dbReference>
<name>A0A5D5APV2_9EURY</name>
<dbReference type="GO" id="GO:0007165">
    <property type="term" value="P:signal transduction"/>
    <property type="evidence" value="ECO:0007669"/>
    <property type="project" value="InterPro"/>
</dbReference>
<gene>
    <name evidence="3" type="ORF">FYC77_05320</name>
</gene>
<dbReference type="EMBL" id="VTAW01000004">
    <property type="protein sequence ID" value="TYT63063.1"/>
    <property type="molecule type" value="Genomic_DNA"/>
</dbReference>
<keyword evidence="4" id="KW-1185">Reference proteome</keyword>
<dbReference type="SMART" id="SM00260">
    <property type="entry name" value="CheW"/>
    <property type="match status" value="1"/>
</dbReference>
<dbReference type="PROSITE" id="PS50851">
    <property type="entry name" value="CHEW"/>
    <property type="match status" value="1"/>
</dbReference>
<dbReference type="InterPro" id="IPR036061">
    <property type="entry name" value="CheW-like_dom_sf"/>
</dbReference>
<evidence type="ECO:0000259" key="2">
    <source>
        <dbReference type="PROSITE" id="PS50851"/>
    </source>
</evidence>
<dbReference type="GO" id="GO:0006935">
    <property type="term" value="P:chemotaxis"/>
    <property type="evidence" value="ECO:0007669"/>
    <property type="project" value="InterPro"/>
</dbReference>
<organism evidence="3 4">
    <name type="scientific">Natrialba swarupiae</name>
    <dbReference type="NCBI Taxonomy" id="2448032"/>
    <lineage>
        <taxon>Archaea</taxon>
        <taxon>Methanobacteriati</taxon>
        <taxon>Methanobacteriota</taxon>
        <taxon>Stenosarchaea group</taxon>
        <taxon>Halobacteria</taxon>
        <taxon>Halobacteriales</taxon>
        <taxon>Natrialbaceae</taxon>
        <taxon>Natrialba</taxon>
    </lineage>
</organism>
<sequence>MAPDLPEKLLGIDIGAAENRTQRESPDRAEEEQELLRFVLFGIGEHRLAVPVDDVRTITDVPDDLTRVPRTPRAIEGMMDLRGEITAVIDITDHFPVTEERPGREQLLVFDTSGDEQSAAARIDDVLSVDAIPERAVLSPDNVEQRGYSSEPLEHPLVDALLEREHRSTRRSRGDGSAQSTAEDVAPVAESITPTDRGGETGDDSESVRTTAQLVVDVIPLINVENLLAASGHLVSDRATDQG</sequence>
<dbReference type="Proteomes" id="UP000324104">
    <property type="component" value="Unassembled WGS sequence"/>
</dbReference>
<dbReference type="SUPFAM" id="SSF50341">
    <property type="entry name" value="CheW-like"/>
    <property type="match status" value="1"/>
</dbReference>
<feature type="region of interest" description="Disordered" evidence="1">
    <location>
        <begin position="166"/>
        <end position="208"/>
    </location>
</feature>
<feature type="region of interest" description="Disordered" evidence="1">
    <location>
        <begin position="138"/>
        <end position="157"/>
    </location>
</feature>
<feature type="domain" description="CheW-like" evidence="2">
    <location>
        <begin position="35"/>
        <end position="194"/>
    </location>
</feature>
<dbReference type="GO" id="GO:0005829">
    <property type="term" value="C:cytosol"/>
    <property type="evidence" value="ECO:0007669"/>
    <property type="project" value="TreeGrafter"/>
</dbReference>
<accession>A0A5D5APV2</accession>
<dbReference type="PANTHER" id="PTHR22617">
    <property type="entry name" value="CHEMOTAXIS SENSOR HISTIDINE KINASE-RELATED"/>
    <property type="match status" value="1"/>
</dbReference>